<dbReference type="Pfam" id="PF14497">
    <property type="entry name" value="GST_C_3"/>
    <property type="match status" value="1"/>
</dbReference>
<dbReference type="InterPro" id="IPR004046">
    <property type="entry name" value="GST_C"/>
</dbReference>
<evidence type="ECO:0000256" key="5">
    <source>
        <dbReference type="ARBA" id="ARBA00032759"/>
    </source>
</evidence>
<dbReference type="OrthoDB" id="4951845at2759"/>
<evidence type="ECO:0000256" key="1">
    <source>
        <dbReference type="ARBA" id="ARBA00007297"/>
    </source>
</evidence>
<dbReference type="EC" id="2.5.1.18" evidence="3"/>
<protein>
    <recommendedName>
        <fullName evidence="3">glutathione transferase</fullName>
        <ecNumber evidence="3">2.5.1.18</ecNumber>
    </recommendedName>
    <alternativeName>
        <fullName evidence="5">GST class-pi</fullName>
    </alternativeName>
</protein>
<accession>A0A2G5TB23</accession>
<dbReference type="SUPFAM" id="SSF47616">
    <property type="entry name" value="GST C-terminal domain-like"/>
    <property type="match status" value="1"/>
</dbReference>
<sequence length="218" mass="26157">MNIPQLFYFDLRGFGEYIRLLFRDNKIEFEDIRLDHEPKDNRLDRGLEWQELKKSMIFGQMPCLKYDGKEYVLTGAIMRHLARVHGLNGSNEDEATFLDMFFEGVRDTRKEYVRFIYYDSPKREEMLDSILPRDLADFEKLMKVHPGDFIIGDKPNYADYILFEELDVYTHLDATILDKYPSMKAFWELMWQRPNLKAYLEKRKADRVWINAIEKGLD</sequence>
<proteinExistence type="inferred from homology"/>
<evidence type="ECO:0000259" key="6">
    <source>
        <dbReference type="PROSITE" id="PS50404"/>
    </source>
</evidence>
<name>A0A2G5TB23_9PELO</name>
<evidence type="ECO:0000313" key="8">
    <source>
        <dbReference type="EMBL" id="PIC24438.1"/>
    </source>
</evidence>
<reference evidence="9" key="1">
    <citation type="submission" date="2017-10" db="EMBL/GenBank/DDBJ databases">
        <title>Rapid genome shrinkage in a self-fertile nematode reveals novel sperm competition proteins.</title>
        <authorList>
            <person name="Yin D."/>
            <person name="Schwarz E.M."/>
            <person name="Thomas C.G."/>
            <person name="Felde R.L."/>
            <person name="Korf I.F."/>
            <person name="Cutter A.D."/>
            <person name="Schartner C.M."/>
            <person name="Ralston E.J."/>
            <person name="Meyer B.J."/>
            <person name="Haag E.S."/>
        </authorList>
    </citation>
    <scope>NUCLEOTIDE SEQUENCE [LARGE SCALE GENOMIC DNA]</scope>
    <source>
        <strain evidence="9">JU1422</strain>
    </source>
</reference>
<dbReference type="FunFam" id="1.20.1050.10:FF:000020">
    <property type="entry name" value="Glutathione S-transferase P 1"/>
    <property type="match status" value="1"/>
</dbReference>
<dbReference type="Pfam" id="PF02798">
    <property type="entry name" value="GST_N"/>
    <property type="match status" value="1"/>
</dbReference>
<gene>
    <name evidence="8" type="primary">Cnig_chr_V.g17781</name>
    <name evidence="8" type="ORF">B9Z55_017781</name>
</gene>
<dbReference type="InterPro" id="IPR004045">
    <property type="entry name" value="Glutathione_S-Trfase_N"/>
</dbReference>
<dbReference type="SFLD" id="SFLDS00019">
    <property type="entry name" value="Glutathione_Transferase_(cytos"/>
    <property type="match status" value="1"/>
</dbReference>
<organism evidence="8 9">
    <name type="scientific">Caenorhabditis nigoni</name>
    <dbReference type="NCBI Taxonomy" id="1611254"/>
    <lineage>
        <taxon>Eukaryota</taxon>
        <taxon>Metazoa</taxon>
        <taxon>Ecdysozoa</taxon>
        <taxon>Nematoda</taxon>
        <taxon>Chromadorea</taxon>
        <taxon>Rhabditida</taxon>
        <taxon>Rhabditina</taxon>
        <taxon>Rhabditomorpha</taxon>
        <taxon>Rhabditoidea</taxon>
        <taxon>Rhabditidae</taxon>
        <taxon>Peloderinae</taxon>
        <taxon>Caenorhabditis</taxon>
    </lineage>
</organism>
<dbReference type="AlphaFoldDB" id="A0A2G5TB23"/>
<evidence type="ECO:0000256" key="4">
    <source>
        <dbReference type="ARBA" id="ARBA00022679"/>
    </source>
</evidence>
<keyword evidence="9" id="KW-1185">Reference proteome</keyword>
<dbReference type="Proteomes" id="UP000230233">
    <property type="component" value="Chromosome V"/>
</dbReference>
<dbReference type="GO" id="GO:0006749">
    <property type="term" value="P:glutathione metabolic process"/>
    <property type="evidence" value="ECO:0007669"/>
    <property type="project" value="TreeGrafter"/>
</dbReference>
<evidence type="ECO:0000256" key="3">
    <source>
        <dbReference type="ARBA" id="ARBA00012452"/>
    </source>
</evidence>
<dbReference type="InterPro" id="IPR036282">
    <property type="entry name" value="Glutathione-S-Trfase_C_sf"/>
</dbReference>
<dbReference type="GO" id="GO:0004364">
    <property type="term" value="F:glutathione transferase activity"/>
    <property type="evidence" value="ECO:0007669"/>
    <property type="project" value="UniProtKB-EC"/>
</dbReference>
<dbReference type="PANTHER" id="PTHR11571:SF120">
    <property type="entry name" value="GST N-TERMINAL DOMAIN-CONTAINING PROTEIN-RELATED"/>
    <property type="match status" value="1"/>
</dbReference>
<feature type="domain" description="GST N-terminal" evidence="6">
    <location>
        <begin position="2"/>
        <end position="89"/>
    </location>
</feature>
<dbReference type="SFLD" id="SFLDG00363">
    <property type="entry name" value="AMPS_(cytGST):_Alpha-__Mu-__Pi"/>
    <property type="match status" value="1"/>
</dbReference>
<dbReference type="SFLD" id="SFLDG01205">
    <property type="entry name" value="AMPS.1"/>
    <property type="match status" value="1"/>
</dbReference>
<dbReference type="PANTHER" id="PTHR11571">
    <property type="entry name" value="GLUTATHIONE S-TRANSFERASE"/>
    <property type="match status" value="1"/>
</dbReference>
<comment type="subunit">
    <text evidence="2">Homodimer.</text>
</comment>
<dbReference type="PROSITE" id="PS50405">
    <property type="entry name" value="GST_CTER"/>
    <property type="match status" value="1"/>
</dbReference>
<comment type="similarity">
    <text evidence="1">Belongs to the GST superfamily. Pi family.</text>
</comment>
<dbReference type="Gene3D" id="1.20.1050.10">
    <property type="match status" value="1"/>
</dbReference>
<dbReference type="GO" id="GO:0005829">
    <property type="term" value="C:cytosol"/>
    <property type="evidence" value="ECO:0007669"/>
    <property type="project" value="TreeGrafter"/>
</dbReference>
<dbReference type="Gene3D" id="3.40.30.10">
    <property type="entry name" value="Glutaredoxin"/>
    <property type="match status" value="1"/>
</dbReference>
<dbReference type="InterPro" id="IPR040079">
    <property type="entry name" value="Glutathione_S-Trfase"/>
</dbReference>
<dbReference type="FunFam" id="3.40.30.10:FF:000168">
    <property type="entry name" value="Glutathione S-transferase 2"/>
    <property type="match status" value="1"/>
</dbReference>
<dbReference type="GO" id="GO:0006950">
    <property type="term" value="P:response to stress"/>
    <property type="evidence" value="ECO:0007669"/>
    <property type="project" value="UniProtKB-ARBA"/>
</dbReference>
<dbReference type="STRING" id="1611254.A0A2G5TB23"/>
<dbReference type="PROSITE" id="PS50404">
    <property type="entry name" value="GST_NTER"/>
    <property type="match status" value="1"/>
</dbReference>
<feature type="domain" description="GST C-terminal" evidence="7">
    <location>
        <begin position="91"/>
        <end position="208"/>
    </location>
</feature>
<evidence type="ECO:0000256" key="2">
    <source>
        <dbReference type="ARBA" id="ARBA00011738"/>
    </source>
</evidence>
<dbReference type="InterPro" id="IPR010987">
    <property type="entry name" value="Glutathione-S-Trfase_C-like"/>
</dbReference>
<evidence type="ECO:0000259" key="7">
    <source>
        <dbReference type="PROSITE" id="PS50405"/>
    </source>
</evidence>
<dbReference type="SUPFAM" id="SSF52833">
    <property type="entry name" value="Thioredoxin-like"/>
    <property type="match status" value="1"/>
</dbReference>
<dbReference type="InterPro" id="IPR050213">
    <property type="entry name" value="GST_superfamily"/>
</dbReference>
<dbReference type="InterPro" id="IPR036249">
    <property type="entry name" value="Thioredoxin-like_sf"/>
</dbReference>
<keyword evidence="4" id="KW-0808">Transferase</keyword>
<dbReference type="EMBL" id="PDUG01000005">
    <property type="protein sequence ID" value="PIC24438.1"/>
    <property type="molecule type" value="Genomic_DNA"/>
</dbReference>
<evidence type="ECO:0000313" key="9">
    <source>
        <dbReference type="Proteomes" id="UP000230233"/>
    </source>
</evidence>
<comment type="caution">
    <text evidence="8">The sequence shown here is derived from an EMBL/GenBank/DDBJ whole genome shotgun (WGS) entry which is preliminary data.</text>
</comment>